<dbReference type="SUPFAM" id="SSF117281">
    <property type="entry name" value="Kelch motif"/>
    <property type="match status" value="1"/>
</dbReference>
<dbReference type="PANTHER" id="PTHR45632:SF3">
    <property type="entry name" value="KELCH-LIKE PROTEIN 32"/>
    <property type="match status" value="1"/>
</dbReference>
<proteinExistence type="predicted"/>
<dbReference type="PANTHER" id="PTHR45632">
    <property type="entry name" value="LD33804P"/>
    <property type="match status" value="1"/>
</dbReference>
<feature type="compositionally biased region" description="Basic residues" evidence="3">
    <location>
        <begin position="22"/>
        <end position="32"/>
    </location>
</feature>
<sequence length="781" mass="85547">LLCRIMQQQQQPPPPLPLPRPHQPHHHHHHHQPMAQAQLPLMNPQALPQQMIHHQPTSNFCPCTHGGGGGNRLARNLNRTVASSSTSATAAAGDGNQAAAASSTTAAAVDAESTSDSTDSSADAATAETVRFVDENKAERMAKAFRSLYETKQFADVDISVGQVNFAAHKNILAMSSPFFMAMFSHSLRESVSNQVTLSDMEPATFELVLSYIYTGSVNLSLDSVQCLLSAANLLQLPSLKAACAEYMRRHVTKANCLPVYFFARLHDCHALAQLARTVIGSSFQEICSQDEFLSLPADRLAEIIRDDFLCVQSEEAVFEACLAWLARDPQARLSQAYDIMKYVRFACMSCYYLCDRVECEPMLQADSKVQELLRLARYHHMLPNRQAELDLNSTPRCGMSYVRGYLIVANPYSEDKTRKFNSVELLLPSVAGGVAGGDGYCHLQHQQPPQYHLVRIAKLPLSLYMPGVVVTGSNQLLLAGGTQKKISVRGSVTCDGVSNQLHSAQTDVSNSWTWQSLARMALPRTQFLFVLVDQAVYAVGGFTGQEVTDQVEKFCLQSLVWRSVAPLPQPLRCATGHAYRGRLYTFGGENARGEIVNVCYRYDPQSDSWSELASMQTPRALAGCAVHRDRLYVIGGNTAPSERWRKEILPEFCTDSVEIFDPDSGAWEAGPSLPNLLCGAGVAKLSGCLRVIGGEDDKSWMAGECRLTDNRWEEAQLFHAAIMSTFGCAVASVSKELLKKCAPCGAGGAAGHKCPCYDPMMMPADEAAFSPREQSPRPAI</sequence>
<dbReference type="FunFam" id="1.25.40.420:FF:000001">
    <property type="entry name" value="Kelch-like family member 12"/>
    <property type="match status" value="1"/>
</dbReference>
<dbReference type="Pfam" id="PF07707">
    <property type="entry name" value="BACK"/>
    <property type="match status" value="1"/>
</dbReference>
<feature type="compositionally biased region" description="Pro residues" evidence="3">
    <location>
        <begin position="11"/>
        <end position="21"/>
    </location>
</feature>
<evidence type="ECO:0000256" key="3">
    <source>
        <dbReference type="SAM" id="MobiDB-lite"/>
    </source>
</evidence>
<keyword evidence="2" id="KW-0677">Repeat</keyword>
<gene>
    <name evidence="5" type="ORF">BOX15_Mlig009234g2</name>
</gene>
<dbReference type="InterPro" id="IPR015915">
    <property type="entry name" value="Kelch-typ_b-propeller"/>
</dbReference>
<dbReference type="Pfam" id="PF00651">
    <property type="entry name" value="BTB"/>
    <property type="match status" value="1"/>
</dbReference>
<dbReference type="Gene3D" id="2.120.10.80">
    <property type="entry name" value="Kelch-type beta propeller"/>
    <property type="match status" value="1"/>
</dbReference>
<dbReference type="PROSITE" id="PS50097">
    <property type="entry name" value="BTB"/>
    <property type="match status" value="1"/>
</dbReference>
<dbReference type="SMART" id="SM00612">
    <property type="entry name" value="Kelch"/>
    <property type="match status" value="3"/>
</dbReference>
<dbReference type="SUPFAM" id="SSF54695">
    <property type="entry name" value="POZ domain"/>
    <property type="match status" value="1"/>
</dbReference>
<dbReference type="InterPro" id="IPR011705">
    <property type="entry name" value="BACK"/>
</dbReference>
<evidence type="ECO:0000313" key="5">
    <source>
        <dbReference type="EMBL" id="PAA91602.1"/>
    </source>
</evidence>
<feature type="region of interest" description="Disordered" evidence="3">
    <location>
        <begin position="1"/>
        <end position="36"/>
    </location>
</feature>
<dbReference type="AlphaFoldDB" id="A0A267H219"/>
<dbReference type="SMART" id="SM00225">
    <property type="entry name" value="BTB"/>
    <property type="match status" value="1"/>
</dbReference>
<dbReference type="EMBL" id="NIVC01000083">
    <property type="protein sequence ID" value="PAA91602.1"/>
    <property type="molecule type" value="Genomic_DNA"/>
</dbReference>
<comment type="caution">
    <text evidence="5">The sequence shown here is derived from an EMBL/GenBank/DDBJ whole genome shotgun (WGS) entry which is preliminary data.</text>
</comment>
<keyword evidence="6" id="KW-1185">Reference proteome</keyword>
<feature type="non-terminal residue" evidence="5">
    <location>
        <position position="1"/>
    </location>
</feature>
<dbReference type="SMART" id="SM00875">
    <property type="entry name" value="BACK"/>
    <property type="match status" value="1"/>
</dbReference>
<reference evidence="5 6" key="1">
    <citation type="submission" date="2017-06" db="EMBL/GenBank/DDBJ databases">
        <title>A platform for efficient transgenesis in Macrostomum lignano, a flatworm model organism for stem cell research.</title>
        <authorList>
            <person name="Berezikov E."/>
        </authorList>
    </citation>
    <scope>NUCLEOTIDE SEQUENCE [LARGE SCALE GENOMIC DNA]</scope>
    <source>
        <strain evidence="5">DV1</strain>
        <tissue evidence="5">Whole organism</tissue>
    </source>
</reference>
<feature type="compositionally biased region" description="Low complexity" evidence="3">
    <location>
        <begin position="1"/>
        <end position="10"/>
    </location>
</feature>
<feature type="domain" description="BTB" evidence="4">
    <location>
        <begin position="155"/>
        <end position="222"/>
    </location>
</feature>
<keyword evidence="1" id="KW-0880">Kelch repeat</keyword>
<name>A0A267H219_9PLAT</name>
<evidence type="ECO:0000256" key="2">
    <source>
        <dbReference type="ARBA" id="ARBA00022737"/>
    </source>
</evidence>
<protein>
    <recommendedName>
        <fullName evidence="4">BTB domain-containing protein</fullName>
    </recommendedName>
</protein>
<dbReference type="InterPro" id="IPR000210">
    <property type="entry name" value="BTB/POZ_dom"/>
</dbReference>
<accession>A0A267H219</accession>
<dbReference type="STRING" id="282301.A0A267H219"/>
<organism evidence="5 6">
    <name type="scientific">Macrostomum lignano</name>
    <dbReference type="NCBI Taxonomy" id="282301"/>
    <lineage>
        <taxon>Eukaryota</taxon>
        <taxon>Metazoa</taxon>
        <taxon>Spiralia</taxon>
        <taxon>Lophotrochozoa</taxon>
        <taxon>Platyhelminthes</taxon>
        <taxon>Rhabditophora</taxon>
        <taxon>Macrostomorpha</taxon>
        <taxon>Macrostomida</taxon>
        <taxon>Macrostomidae</taxon>
        <taxon>Macrostomum</taxon>
    </lineage>
</organism>
<dbReference type="Proteomes" id="UP000215902">
    <property type="component" value="Unassembled WGS sequence"/>
</dbReference>
<evidence type="ECO:0000259" key="4">
    <source>
        <dbReference type="PROSITE" id="PS50097"/>
    </source>
</evidence>
<evidence type="ECO:0000256" key="1">
    <source>
        <dbReference type="ARBA" id="ARBA00022441"/>
    </source>
</evidence>
<dbReference type="Gene3D" id="3.30.710.10">
    <property type="entry name" value="Potassium Channel Kv1.1, Chain A"/>
    <property type="match status" value="1"/>
</dbReference>
<evidence type="ECO:0000313" key="6">
    <source>
        <dbReference type="Proteomes" id="UP000215902"/>
    </source>
</evidence>
<dbReference type="OrthoDB" id="45365at2759"/>
<dbReference type="InterPro" id="IPR011333">
    <property type="entry name" value="SKP1/BTB/POZ_sf"/>
</dbReference>
<dbReference type="Gene3D" id="1.25.40.420">
    <property type="match status" value="1"/>
</dbReference>
<dbReference type="InterPro" id="IPR006652">
    <property type="entry name" value="Kelch_1"/>
</dbReference>
<dbReference type="Pfam" id="PF24681">
    <property type="entry name" value="Kelch_KLHDC2_KLHL20_DRC7"/>
    <property type="match status" value="1"/>
</dbReference>